<dbReference type="PANTHER" id="PTHR38705:SF1">
    <property type="entry name" value="PROTEIN RDS1"/>
    <property type="match status" value="1"/>
</dbReference>
<gene>
    <name evidence="1" type="ORF">LTR36_009999</name>
</gene>
<dbReference type="PANTHER" id="PTHR38705">
    <property type="entry name" value="PROTEIN RDS1"/>
    <property type="match status" value="1"/>
</dbReference>
<dbReference type="SUPFAM" id="SSF47240">
    <property type="entry name" value="Ferritin-like"/>
    <property type="match status" value="1"/>
</dbReference>
<keyword evidence="2" id="KW-1185">Reference proteome</keyword>
<accession>A0AAV9JSA7</accession>
<comment type="caution">
    <text evidence="1">The sequence shown here is derived from an EMBL/GenBank/DDBJ whole genome shotgun (WGS) entry which is preliminary data.</text>
</comment>
<dbReference type="Proteomes" id="UP001324427">
    <property type="component" value="Unassembled WGS sequence"/>
</dbReference>
<name>A0AAV9JSA7_9PEZI</name>
<organism evidence="1 2">
    <name type="scientific">Oleoguttula mirabilis</name>
    <dbReference type="NCBI Taxonomy" id="1507867"/>
    <lineage>
        <taxon>Eukaryota</taxon>
        <taxon>Fungi</taxon>
        <taxon>Dikarya</taxon>
        <taxon>Ascomycota</taxon>
        <taxon>Pezizomycotina</taxon>
        <taxon>Dothideomycetes</taxon>
        <taxon>Dothideomycetidae</taxon>
        <taxon>Mycosphaerellales</taxon>
        <taxon>Teratosphaeriaceae</taxon>
        <taxon>Oleoguttula</taxon>
    </lineage>
</organism>
<dbReference type="EMBL" id="JAVFHQ010000008">
    <property type="protein sequence ID" value="KAK4548130.1"/>
    <property type="molecule type" value="Genomic_DNA"/>
</dbReference>
<dbReference type="Pfam" id="PF13668">
    <property type="entry name" value="Ferritin_2"/>
    <property type="match status" value="1"/>
</dbReference>
<dbReference type="InterPro" id="IPR039254">
    <property type="entry name" value="Rds1"/>
</dbReference>
<proteinExistence type="predicted"/>
<protein>
    <submittedName>
        <fullName evidence="1">Uncharacterized protein</fullName>
    </submittedName>
</protein>
<evidence type="ECO:0000313" key="1">
    <source>
        <dbReference type="EMBL" id="KAK4548130.1"/>
    </source>
</evidence>
<sequence length="329" mass="34920">MKSISQVALLALVGSSYALPRFWRFGKRQMESQMNDVDLLRYALTLDHLEDKLVSPVTPVKRALTFYREGLANFTESAFASAGFDATFYQNIQTISAHETAHVQFLTTALQSVGEAPTEECTYAFGITTVAQFVATASILEGVGTSAYLGAAKQISSKAILTAAGSVLTIEARHSAYLRASLSQSPFPQAQEDALTPDEVHTMAHGFIVSCPAGNPTFPVKAFPALSVTTTGTITSGQVIGVKTANYVLAPEDAKAHLYTAFMTAAGADWALLTPSGDGMNFQVTVPAGVNGQSYLLITNCNTTVTDQTVVAGPTILEITNNPLNYTSA</sequence>
<dbReference type="AlphaFoldDB" id="A0AAV9JSA7"/>
<reference evidence="1 2" key="1">
    <citation type="submission" date="2021-11" db="EMBL/GenBank/DDBJ databases">
        <title>Black yeast isolated from Biological Soil Crust.</title>
        <authorList>
            <person name="Kurbessoian T."/>
        </authorList>
    </citation>
    <scope>NUCLEOTIDE SEQUENCE [LARGE SCALE GENOMIC DNA]</scope>
    <source>
        <strain evidence="1 2">CCFEE 5522</strain>
    </source>
</reference>
<dbReference type="InterPro" id="IPR009078">
    <property type="entry name" value="Ferritin-like_SF"/>
</dbReference>
<evidence type="ECO:0000313" key="2">
    <source>
        <dbReference type="Proteomes" id="UP001324427"/>
    </source>
</evidence>